<evidence type="ECO:0000256" key="1">
    <source>
        <dbReference type="SAM" id="MobiDB-lite"/>
    </source>
</evidence>
<name>A0ABN8ZIQ8_RANTA</name>
<keyword evidence="3" id="KW-1185">Reference proteome</keyword>
<dbReference type="Proteomes" id="UP001176941">
    <property type="component" value="Chromosome 33"/>
</dbReference>
<proteinExistence type="predicted"/>
<dbReference type="EMBL" id="OX459969">
    <property type="protein sequence ID" value="CAI9172841.1"/>
    <property type="molecule type" value="Genomic_DNA"/>
</dbReference>
<reference evidence="2" key="1">
    <citation type="submission" date="2023-04" db="EMBL/GenBank/DDBJ databases">
        <authorList>
            <consortium name="ELIXIR-Norway"/>
        </authorList>
    </citation>
    <scope>NUCLEOTIDE SEQUENCE [LARGE SCALE GENOMIC DNA]</scope>
</reference>
<organism evidence="2 3">
    <name type="scientific">Rangifer tarandus platyrhynchus</name>
    <name type="common">Svalbard reindeer</name>
    <dbReference type="NCBI Taxonomy" id="3082113"/>
    <lineage>
        <taxon>Eukaryota</taxon>
        <taxon>Metazoa</taxon>
        <taxon>Chordata</taxon>
        <taxon>Craniata</taxon>
        <taxon>Vertebrata</taxon>
        <taxon>Euteleostomi</taxon>
        <taxon>Mammalia</taxon>
        <taxon>Eutheria</taxon>
        <taxon>Laurasiatheria</taxon>
        <taxon>Artiodactyla</taxon>
        <taxon>Ruminantia</taxon>
        <taxon>Pecora</taxon>
        <taxon>Cervidae</taxon>
        <taxon>Odocoileinae</taxon>
        <taxon>Rangifer</taxon>
    </lineage>
</organism>
<accession>A0ABN8ZIQ8</accession>
<feature type="compositionally biased region" description="Pro residues" evidence="1">
    <location>
        <begin position="43"/>
        <end position="53"/>
    </location>
</feature>
<feature type="compositionally biased region" description="Low complexity" evidence="1">
    <location>
        <begin position="1"/>
        <end position="10"/>
    </location>
</feature>
<evidence type="ECO:0000313" key="2">
    <source>
        <dbReference type="EMBL" id="CAI9172841.1"/>
    </source>
</evidence>
<feature type="region of interest" description="Disordered" evidence="1">
    <location>
        <begin position="37"/>
        <end position="70"/>
    </location>
</feature>
<sequence>MMRTAAAAAASEQPLPRGPQPRTYRLWLCGPAAAAGGGVAPGLRPPPPPPRPRPASSIGCRAPGPRPLRPISAEQRLLETFFPRSRARRGHAAARGGLAGGVLGGSRCWAGFWPGLEAAGCSLDTGGTGLDLRAISRKYDSLPLTPIAFFCSWISPKADRRTKMYVRLE</sequence>
<evidence type="ECO:0000313" key="3">
    <source>
        <dbReference type="Proteomes" id="UP001176941"/>
    </source>
</evidence>
<protein>
    <submittedName>
        <fullName evidence="2">Uncharacterized protein</fullName>
    </submittedName>
</protein>
<gene>
    <name evidence="2" type="ORF">MRATA1EN1_LOCUS21803</name>
</gene>
<feature type="region of interest" description="Disordered" evidence="1">
    <location>
        <begin position="1"/>
        <end position="23"/>
    </location>
</feature>